<proteinExistence type="predicted"/>
<evidence type="ECO:0000313" key="1">
    <source>
        <dbReference type="EMBL" id="PWK28211.1"/>
    </source>
</evidence>
<keyword evidence="2" id="KW-1185">Reference proteome</keyword>
<protein>
    <submittedName>
        <fullName evidence="1">Putative NAD(P)-binding protein</fullName>
    </submittedName>
</protein>
<dbReference type="InterPro" id="IPR036188">
    <property type="entry name" value="FAD/NAD-bd_sf"/>
</dbReference>
<dbReference type="InterPro" id="IPR050464">
    <property type="entry name" value="Zeta_carotene_desat/Oxidored"/>
</dbReference>
<accession>A0A316ECK5</accession>
<dbReference type="EMBL" id="QGGO01000004">
    <property type="protein sequence ID" value="PWK28211.1"/>
    <property type="molecule type" value="Genomic_DNA"/>
</dbReference>
<dbReference type="Gene3D" id="3.50.50.60">
    <property type="entry name" value="FAD/NAD(P)-binding domain"/>
    <property type="match status" value="1"/>
</dbReference>
<reference evidence="1 2" key="1">
    <citation type="submission" date="2018-05" db="EMBL/GenBank/DDBJ databases">
        <title>Genomic Encyclopedia of Archaeal and Bacterial Type Strains, Phase II (KMG-II): from individual species to whole genera.</title>
        <authorList>
            <person name="Goeker M."/>
        </authorList>
    </citation>
    <scope>NUCLEOTIDE SEQUENCE [LARGE SCALE GENOMIC DNA]</scope>
    <source>
        <strain evidence="1 2">DSM 22214</strain>
    </source>
</reference>
<dbReference type="Pfam" id="PF13450">
    <property type="entry name" value="NAD_binding_8"/>
    <property type="match status" value="1"/>
</dbReference>
<name>A0A316ECK5_9BACT</name>
<gene>
    <name evidence="1" type="ORF">LV89_00992</name>
</gene>
<organism evidence="1 2">
    <name type="scientific">Arcicella aurantiaca</name>
    <dbReference type="NCBI Taxonomy" id="591202"/>
    <lineage>
        <taxon>Bacteria</taxon>
        <taxon>Pseudomonadati</taxon>
        <taxon>Bacteroidota</taxon>
        <taxon>Cytophagia</taxon>
        <taxon>Cytophagales</taxon>
        <taxon>Flectobacillaceae</taxon>
        <taxon>Arcicella</taxon>
    </lineage>
</organism>
<dbReference type="OrthoDB" id="127573at2"/>
<dbReference type="GO" id="GO:0016491">
    <property type="term" value="F:oxidoreductase activity"/>
    <property type="evidence" value="ECO:0007669"/>
    <property type="project" value="TreeGrafter"/>
</dbReference>
<comment type="caution">
    <text evidence="1">The sequence shown here is derived from an EMBL/GenBank/DDBJ whole genome shotgun (WGS) entry which is preliminary data.</text>
</comment>
<dbReference type="AlphaFoldDB" id="A0A316ECK5"/>
<dbReference type="SUPFAM" id="SSF51905">
    <property type="entry name" value="FAD/NAD(P)-binding domain"/>
    <property type="match status" value="1"/>
</dbReference>
<dbReference type="PANTHER" id="PTHR42923">
    <property type="entry name" value="PROTOPORPHYRINOGEN OXIDASE"/>
    <property type="match status" value="1"/>
</dbReference>
<dbReference type="Proteomes" id="UP000245489">
    <property type="component" value="Unassembled WGS sequence"/>
</dbReference>
<sequence>MGKGAMKNKLTRKTFLLRSLAGLGAFFGLSWGTKAILNPIKPTIKGRILGANHQIGHLLRNLSSPQKAEEKQSEEIIEVPILIVGTGIAGLSAARKLQKAGHKNFLLVDLEDHIGGNADAGKNATTAYPWAAHYLPIPNNEDQELLAFLEEHNIITGYNSKGLPIYNEYHLCQSPQERLFLKGRWQEGLIPNYGISEIDRKQISSFLALMNKYRQEKGTDGRWAFDIPLALASKDEVFQQLDKISMTDFLSQHNLDSEYLLWYVNYCCRDDYGITSANTSAYAGIHYFAARRGNADNAESNAVLTWAEGNNFLAKALSTDFKDKIKTKTLVTQVNWNSDGVEATAYDWDKNVSVKIKAQRIILATPQFVNQRILPKESIQISTDSFQYAPWLVANITVNQVPIERDGFLCWDNVAYNSNSLGYISATHQEVSRETDKWVLTYYLPLSHKSPVEARKEAIKKIYEEWTEEILMDLESFHPNIRATIEEINLKIWGHGMIAPMIGFLSSENRKLASRNIDNRIFFAHSDLSGVSIFEESFYQGNRVADELLPYLSIS</sequence>
<evidence type="ECO:0000313" key="2">
    <source>
        <dbReference type="Proteomes" id="UP000245489"/>
    </source>
</evidence>
<dbReference type="PANTHER" id="PTHR42923:SF39">
    <property type="entry name" value="AMINO OXIDASE"/>
    <property type="match status" value="1"/>
</dbReference>